<sequence>MAKTLKHLDLTCNYMLQVDTNNIKPKKQGQAISVVNVGNECNYETFQVGFSESAGQRNKLCIRQIRSNSNMKAIFGIIDGGNNDQIAAIIIEKINNFLQKQVIK</sequence>
<dbReference type="OrthoDB" id="1394818at2759"/>
<protein>
    <submittedName>
        <fullName evidence="1">Uncharacterized protein</fullName>
    </submittedName>
</protein>
<accession>A0A3P7FXU1</accession>
<evidence type="ECO:0000313" key="2">
    <source>
        <dbReference type="Proteomes" id="UP000270924"/>
    </source>
</evidence>
<dbReference type="InParanoid" id="A0A3P7FXU1"/>
<keyword evidence="2" id="KW-1185">Reference proteome</keyword>
<dbReference type="AlphaFoldDB" id="A0A3P7FXU1"/>
<gene>
    <name evidence="1" type="ORF">WBA_LOCUS8744</name>
</gene>
<reference evidence="1 2" key="1">
    <citation type="submission" date="2018-11" db="EMBL/GenBank/DDBJ databases">
        <authorList>
            <consortium name="Pathogen Informatics"/>
        </authorList>
    </citation>
    <scope>NUCLEOTIDE SEQUENCE [LARGE SCALE GENOMIC DNA]</scope>
</reference>
<dbReference type="Proteomes" id="UP000270924">
    <property type="component" value="Unassembled WGS sequence"/>
</dbReference>
<organism evidence="1 2">
    <name type="scientific">Wuchereria bancrofti</name>
    <dbReference type="NCBI Taxonomy" id="6293"/>
    <lineage>
        <taxon>Eukaryota</taxon>
        <taxon>Metazoa</taxon>
        <taxon>Ecdysozoa</taxon>
        <taxon>Nematoda</taxon>
        <taxon>Chromadorea</taxon>
        <taxon>Rhabditida</taxon>
        <taxon>Spirurina</taxon>
        <taxon>Spiruromorpha</taxon>
        <taxon>Filarioidea</taxon>
        <taxon>Onchocercidae</taxon>
        <taxon>Wuchereria</taxon>
    </lineage>
</organism>
<name>A0A3P7FXU1_WUCBA</name>
<dbReference type="EMBL" id="UYWW01007658">
    <property type="protein sequence ID" value="VDM15358.1"/>
    <property type="molecule type" value="Genomic_DNA"/>
</dbReference>
<proteinExistence type="predicted"/>
<evidence type="ECO:0000313" key="1">
    <source>
        <dbReference type="EMBL" id="VDM15358.1"/>
    </source>
</evidence>